<keyword evidence="11 14" id="KW-0472">Membrane</keyword>
<dbReference type="PANTHER" id="PTHR10582:SF30">
    <property type="entry name" value="ION TRANSPORT DOMAIN-CONTAINING PROTEIN"/>
    <property type="match status" value="1"/>
</dbReference>
<reference evidence="17" key="1">
    <citation type="submission" date="2016-11" db="UniProtKB">
        <authorList>
            <consortium name="WormBaseParasite"/>
        </authorList>
    </citation>
    <scope>IDENTIFICATION</scope>
</reference>
<feature type="transmembrane region" description="Helical" evidence="14">
    <location>
        <begin position="421"/>
        <end position="440"/>
    </location>
</feature>
<keyword evidence="3" id="KW-1003">Cell membrane</keyword>
<evidence type="ECO:0000256" key="3">
    <source>
        <dbReference type="ARBA" id="ARBA00022475"/>
    </source>
</evidence>
<keyword evidence="2" id="KW-0813">Transport</keyword>
<dbReference type="GO" id="GO:0005262">
    <property type="term" value="F:calcium channel activity"/>
    <property type="evidence" value="ECO:0007669"/>
    <property type="project" value="UniProtKB-KW"/>
</dbReference>
<dbReference type="InterPro" id="IPR002110">
    <property type="entry name" value="Ankyrin_rpt"/>
</dbReference>
<keyword evidence="10" id="KW-0406">Ion transport</keyword>
<feature type="region of interest" description="Disordered" evidence="13">
    <location>
        <begin position="823"/>
        <end position="852"/>
    </location>
</feature>
<keyword evidence="7" id="KW-0677">Repeat</keyword>
<keyword evidence="4" id="KW-0109">Calcium transport</keyword>
<dbReference type="Proteomes" id="UP000095284">
    <property type="component" value="Unplaced"/>
</dbReference>
<dbReference type="InterPro" id="IPR005821">
    <property type="entry name" value="Ion_trans_dom"/>
</dbReference>
<keyword evidence="12" id="KW-0407">Ion channel</keyword>
<dbReference type="PANTHER" id="PTHR10582">
    <property type="entry name" value="TRANSIENT RECEPTOR POTENTIAL ION CHANNEL PROTEIN"/>
    <property type="match status" value="1"/>
</dbReference>
<accession>A0A1I7RIH9</accession>
<evidence type="ECO:0000256" key="1">
    <source>
        <dbReference type="ARBA" id="ARBA00004651"/>
    </source>
</evidence>
<keyword evidence="5" id="KW-0107">Calcium channel</keyword>
<comment type="subcellular location">
    <subcellularLocation>
        <location evidence="1">Cell membrane</location>
        <topology evidence="1">Multi-pass membrane protein</topology>
    </subcellularLocation>
</comment>
<evidence type="ECO:0000256" key="10">
    <source>
        <dbReference type="ARBA" id="ARBA00023065"/>
    </source>
</evidence>
<feature type="transmembrane region" description="Helical" evidence="14">
    <location>
        <begin position="492"/>
        <end position="511"/>
    </location>
</feature>
<dbReference type="PROSITE" id="PS50088">
    <property type="entry name" value="ANK_REPEAT"/>
    <property type="match status" value="2"/>
</dbReference>
<dbReference type="SUPFAM" id="SSF48403">
    <property type="entry name" value="Ankyrin repeat"/>
    <property type="match status" value="1"/>
</dbReference>
<sequence length="852" mass="98084">MSGKKKSDLRENLYQGADGKHYMLYNLVDMHGGGDLIPWMRHAMKSGDFSLLDGYLEGTVRDMMYNNGKGRIESVSELVKRRNKERNERLGAFSRKKGKGKSGPNILDNLDGDVNQQDLKKALKLLDGGKGGKGDAKYREIAWKYEARGSMGETLVGCCLMQGTLVHNLLAMRLMEMYPPLINDIFISEDYYGLSPLHQAIVNDDPKMLYFLIQHGADINQRCYGAFFCPDDQISSRTDSLEHEYVDVDVETNYQNRMYFGEYPLSFAACINNFDCFKLLRAKRADPNKQDTNGNTVLHMTVIHENIDMFLLAYEGGAKLQVLNKQNLTPLTLSAFLAKKTMFDHLLKIESQILWERGGAVSVSYPLAKIDSIDPDTGALNDYSVLSLAVYGTSSDHLDLLDGLLEDILKAKWKSFGLTKWTQSLLLFTVYWSFFVAAFLTRPISWTTAVISNFKLLPDMQESNITDSQYNQSFATSAQCHLIHYSTQGQQGYARMILELLTITLAVYQIAVQVKYIRAEGWMKWWKIMRAFPAKILFFTSLFLVILIIPIRFLCFVHEVFLTADNVISVVSVVLCTVHYLYYCRAIKFIGPFVLMIYTIIMRDLIRFFLIYFVFLLGFSQAFYIVFLAGERINNRIYAHQVEQWNRAHGSMFYDTDDYPVKHQNIMSNPIESFLRLFICTIGEFTTFYKELNANPVFEMAVLGKILFLIFELVVSLMQFNLLIAMMSRTYELIFRTQKEYKRQWAQVILLLEMSITAEERRNHLLRYSRPIGTDKRKRAFVVIKKAEVLSESERILKMKEEEAKRLEKQQFLKRRLRGWLDHQQGGATPFPGGDRQPSRANVKDSNTLAPS</sequence>
<dbReference type="InterPro" id="IPR036770">
    <property type="entry name" value="Ankyrin_rpt-contain_sf"/>
</dbReference>
<evidence type="ECO:0000256" key="11">
    <source>
        <dbReference type="ARBA" id="ARBA00023136"/>
    </source>
</evidence>
<evidence type="ECO:0000313" key="17">
    <source>
        <dbReference type="WBParaSite" id="BXY_0051000.1"/>
    </source>
</evidence>
<dbReference type="GO" id="GO:0098703">
    <property type="term" value="P:calcium ion import across plasma membrane"/>
    <property type="evidence" value="ECO:0007669"/>
    <property type="project" value="TreeGrafter"/>
</dbReference>
<evidence type="ECO:0000256" key="2">
    <source>
        <dbReference type="ARBA" id="ARBA00022448"/>
    </source>
</evidence>
<feature type="transmembrane region" description="Helical" evidence="14">
    <location>
        <begin position="605"/>
        <end position="627"/>
    </location>
</feature>
<evidence type="ECO:0000259" key="15">
    <source>
        <dbReference type="Pfam" id="PF00520"/>
    </source>
</evidence>
<evidence type="ECO:0000256" key="8">
    <source>
        <dbReference type="ARBA" id="ARBA00022837"/>
    </source>
</evidence>
<evidence type="ECO:0000256" key="9">
    <source>
        <dbReference type="ARBA" id="ARBA00022989"/>
    </source>
</evidence>
<keyword evidence="9 14" id="KW-1133">Transmembrane helix</keyword>
<feature type="domain" description="Ion transport" evidence="15">
    <location>
        <begin position="496"/>
        <end position="734"/>
    </location>
</feature>
<feature type="transmembrane region" description="Helical" evidence="14">
    <location>
        <begin position="706"/>
        <end position="726"/>
    </location>
</feature>
<dbReference type="AlphaFoldDB" id="A0A1I7RIH9"/>
<dbReference type="SMART" id="SM00248">
    <property type="entry name" value="ANK"/>
    <property type="match status" value="5"/>
</dbReference>
<protein>
    <submittedName>
        <fullName evidence="17">ANK_REP_REGION domain-containing protein</fullName>
    </submittedName>
</protein>
<evidence type="ECO:0000256" key="6">
    <source>
        <dbReference type="ARBA" id="ARBA00022692"/>
    </source>
</evidence>
<dbReference type="Pfam" id="PF13606">
    <property type="entry name" value="Ank_3"/>
    <property type="match status" value="1"/>
</dbReference>
<name>A0A1I7RIH9_BURXY</name>
<dbReference type="FunFam" id="1.25.40.20:FF:000181">
    <property type="entry name" value="Nanchung, isoform A"/>
    <property type="match status" value="1"/>
</dbReference>
<evidence type="ECO:0000256" key="5">
    <source>
        <dbReference type="ARBA" id="ARBA00022673"/>
    </source>
</evidence>
<feature type="transmembrane region" description="Helical" evidence="14">
    <location>
        <begin position="532"/>
        <end position="554"/>
    </location>
</feature>
<dbReference type="InterPro" id="IPR024862">
    <property type="entry name" value="TRPV"/>
</dbReference>
<dbReference type="GO" id="GO:0005886">
    <property type="term" value="C:plasma membrane"/>
    <property type="evidence" value="ECO:0007669"/>
    <property type="project" value="UniProtKB-SubCell"/>
</dbReference>
<organism evidence="16 17">
    <name type="scientific">Bursaphelenchus xylophilus</name>
    <name type="common">Pinewood nematode worm</name>
    <name type="synonym">Aphelenchoides xylophilus</name>
    <dbReference type="NCBI Taxonomy" id="6326"/>
    <lineage>
        <taxon>Eukaryota</taxon>
        <taxon>Metazoa</taxon>
        <taxon>Ecdysozoa</taxon>
        <taxon>Nematoda</taxon>
        <taxon>Chromadorea</taxon>
        <taxon>Rhabditida</taxon>
        <taxon>Tylenchina</taxon>
        <taxon>Tylenchomorpha</taxon>
        <taxon>Aphelenchoidea</taxon>
        <taxon>Aphelenchoididae</taxon>
        <taxon>Bursaphelenchus</taxon>
    </lineage>
</organism>
<dbReference type="WBParaSite" id="BXY_0051000.1">
    <property type="protein sequence ID" value="BXY_0051000.1"/>
    <property type="gene ID" value="BXY_0051000"/>
</dbReference>
<keyword evidence="8" id="KW-0106">Calcium</keyword>
<dbReference type="Pfam" id="PF12796">
    <property type="entry name" value="Ank_2"/>
    <property type="match status" value="1"/>
</dbReference>
<keyword evidence="6 14" id="KW-0812">Transmembrane</keyword>
<dbReference type="eggNOG" id="KOG3676">
    <property type="taxonomic scope" value="Eukaryota"/>
</dbReference>
<evidence type="ECO:0000313" key="16">
    <source>
        <dbReference type="Proteomes" id="UP000095284"/>
    </source>
</evidence>
<evidence type="ECO:0000256" key="13">
    <source>
        <dbReference type="SAM" id="MobiDB-lite"/>
    </source>
</evidence>
<proteinExistence type="predicted"/>
<evidence type="ECO:0000256" key="4">
    <source>
        <dbReference type="ARBA" id="ARBA00022568"/>
    </source>
</evidence>
<dbReference type="PROSITE" id="PS50297">
    <property type="entry name" value="ANK_REP_REGION"/>
    <property type="match status" value="1"/>
</dbReference>
<feature type="transmembrane region" description="Helical" evidence="14">
    <location>
        <begin position="566"/>
        <end position="584"/>
    </location>
</feature>
<evidence type="ECO:0000256" key="7">
    <source>
        <dbReference type="ARBA" id="ARBA00022737"/>
    </source>
</evidence>
<dbReference type="Gene3D" id="1.25.40.20">
    <property type="entry name" value="Ankyrin repeat-containing domain"/>
    <property type="match status" value="1"/>
</dbReference>
<evidence type="ECO:0000256" key="12">
    <source>
        <dbReference type="ARBA" id="ARBA00023303"/>
    </source>
</evidence>
<evidence type="ECO:0000256" key="14">
    <source>
        <dbReference type="SAM" id="Phobius"/>
    </source>
</evidence>
<dbReference type="Pfam" id="PF00520">
    <property type="entry name" value="Ion_trans"/>
    <property type="match status" value="1"/>
</dbReference>